<protein>
    <submittedName>
        <fullName evidence="1">Uncharacterized protein</fullName>
    </submittedName>
</protein>
<organism evidence="1 2">
    <name type="scientific">Thelephora ganbajun</name>
    <name type="common">Ganba fungus</name>
    <dbReference type="NCBI Taxonomy" id="370292"/>
    <lineage>
        <taxon>Eukaryota</taxon>
        <taxon>Fungi</taxon>
        <taxon>Dikarya</taxon>
        <taxon>Basidiomycota</taxon>
        <taxon>Agaricomycotina</taxon>
        <taxon>Agaricomycetes</taxon>
        <taxon>Thelephorales</taxon>
        <taxon>Thelephoraceae</taxon>
        <taxon>Thelephora</taxon>
    </lineage>
</organism>
<sequence>MVRDTLAPSRPPRGDPPQSIRRIGSGVSLSATPPSPALTPITPTLTQGNIGSTDDEDMSDFQSACSVSPRDSYGEHNTQRDERDGLTPTSTETTTGSLTGGLKVPIHDKSRQRSYSDATTVGESPIDPVTTASDETVNMRRPVSFVHV</sequence>
<reference evidence="1" key="1">
    <citation type="submission" date="2019-10" db="EMBL/GenBank/DDBJ databases">
        <authorList>
            <consortium name="DOE Joint Genome Institute"/>
            <person name="Kuo A."/>
            <person name="Miyauchi S."/>
            <person name="Kiss E."/>
            <person name="Drula E."/>
            <person name="Kohler A."/>
            <person name="Sanchez-Garcia M."/>
            <person name="Andreopoulos B."/>
            <person name="Barry K.W."/>
            <person name="Bonito G."/>
            <person name="Buee M."/>
            <person name="Carver A."/>
            <person name="Chen C."/>
            <person name="Cichocki N."/>
            <person name="Clum A."/>
            <person name="Culley D."/>
            <person name="Crous P.W."/>
            <person name="Fauchery L."/>
            <person name="Girlanda M."/>
            <person name="Hayes R."/>
            <person name="Keri Z."/>
            <person name="Labutti K."/>
            <person name="Lipzen A."/>
            <person name="Lombard V."/>
            <person name="Magnuson J."/>
            <person name="Maillard F."/>
            <person name="Morin E."/>
            <person name="Murat C."/>
            <person name="Nolan M."/>
            <person name="Ohm R."/>
            <person name="Pangilinan J."/>
            <person name="Pereira M."/>
            <person name="Perotto S."/>
            <person name="Peter M."/>
            <person name="Riley R."/>
            <person name="Sitrit Y."/>
            <person name="Stielow B."/>
            <person name="Szollosi G."/>
            <person name="Zifcakova L."/>
            <person name="Stursova M."/>
            <person name="Spatafora J.W."/>
            <person name="Tedersoo L."/>
            <person name="Vaario L.-M."/>
            <person name="Yamada A."/>
            <person name="Yan M."/>
            <person name="Wang P."/>
            <person name="Xu J."/>
            <person name="Bruns T."/>
            <person name="Baldrian P."/>
            <person name="Vilgalys R."/>
            <person name="Henrissat B."/>
            <person name="Grigoriev I.V."/>
            <person name="Hibbett D."/>
            <person name="Nagy L.G."/>
            <person name="Martin F.M."/>
        </authorList>
    </citation>
    <scope>NUCLEOTIDE SEQUENCE</scope>
    <source>
        <strain evidence="1">P2</strain>
    </source>
</reference>
<keyword evidence="2" id="KW-1185">Reference proteome</keyword>
<dbReference type="Proteomes" id="UP000886501">
    <property type="component" value="Unassembled WGS sequence"/>
</dbReference>
<accession>A0ACB6ZQG5</accession>
<name>A0ACB6ZQG5_THEGA</name>
<proteinExistence type="predicted"/>
<comment type="caution">
    <text evidence="1">The sequence shown here is derived from an EMBL/GenBank/DDBJ whole genome shotgun (WGS) entry which is preliminary data.</text>
</comment>
<gene>
    <name evidence="1" type="ORF">BDM02DRAFT_335027</name>
</gene>
<dbReference type="EMBL" id="MU117971">
    <property type="protein sequence ID" value="KAF9652000.1"/>
    <property type="molecule type" value="Genomic_DNA"/>
</dbReference>
<evidence type="ECO:0000313" key="2">
    <source>
        <dbReference type="Proteomes" id="UP000886501"/>
    </source>
</evidence>
<evidence type="ECO:0000313" key="1">
    <source>
        <dbReference type="EMBL" id="KAF9652000.1"/>
    </source>
</evidence>
<reference evidence="1" key="2">
    <citation type="journal article" date="2020" name="Nat. Commun.">
        <title>Large-scale genome sequencing of mycorrhizal fungi provides insights into the early evolution of symbiotic traits.</title>
        <authorList>
            <person name="Miyauchi S."/>
            <person name="Kiss E."/>
            <person name="Kuo A."/>
            <person name="Drula E."/>
            <person name="Kohler A."/>
            <person name="Sanchez-Garcia M."/>
            <person name="Morin E."/>
            <person name="Andreopoulos B."/>
            <person name="Barry K.W."/>
            <person name="Bonito G."/>
            <person name="Buee M."/>
            <person name="Carver A."/>
            <person name="Chen C."/>
            <person name="Cichocki N."/>
            <person name="Clum A."/>
            <person name="Culley D."/>
            <person name="Crous P.W."/>
            <person name="Fauchery L."/>
            <person name="Girlanda M."/>
            <person name="Hayes R.D."/>
            <person name="Keri Z."/>
            <person name="LaButti K."/>
            <person name="Lipzen A."/>
            <person name="Lombard V."/>
            <person name="Magnuson J."/>
            <person name="Maillard F."/>
            <person name="Murat C."/>
            <person name="Nolan M."/>
            <person name="Ohm R.A."/>
            <person name="Pangilinan J."/>
            <person name="Pereira M.F."/>
            <person name="Perotto S."/>
            <person name="Peter M."/>
            <person name="Pfister S."/>
            <person name="Riley R."/>
            <person name="Sitrit Y."/>
            <person name="Stielow J.B."/>
            <person name="Szollosi G."/>
            <person name="Zifcakova L."/>
            <person name="Stursova M."/>
            <person name="Spatafora J.W."/>
            <person name="Tedersoo L."/>
            <person name="Vaario L.M."/>
            <person name="Yamada A."/>
            <person name="Yan M."/>
            <person name="Wang P."/>
            <person name="Xu J."/>
            <person name="Bruns T."/>
            <person name="Baldrian P."/>
            <person name="Vilgalys R."/>
            <person name="Dunand C."/>
            <person name="Henrissat B."/>
            <person name="Grigoriev I.V."/>
            <person name="Hibbett D."/>
            <person name="Nagy L.G."/>
            <person name="Martin F.M."/>
        </authorList>
    </citation>
    <scope>NUCLEOTIDE SEQUENCE</scope>
    <source>
        <strain evidence="1">P2</strain>
    </source>
</reference>